<organism evidence="4 5">
    <name type="scientific">Eiseniibacteriota bacterium</name>
    <dbReference type="NCBI Taxonomy" id="2212470"/>
    <lineage>
        <taxon>Bacteria</taxon>
        <taxon>Candidatus Eiseniibacteriota</taxon>
    </lineage>
</organism>
<dbReference type="Pfam" id="PF03704">
    <property type="entry name" value="BTAD"/>
    <property type="match status" value="1"/>
</dbReference>
<accession>A0A849SDY9</accession>
<evidence type="ECO:0000256" key="2">
    <source>
        <dbReference type="ARBA" id="ARBA00023163"/>
    </source>
</evidence>
<dbReference type="Gene3D" id="1.25.40.10">
    <property type="entry name" value="Tetratricopeptide repeat domain"/>
    <property type="match status" value="1"/>
</dbReference>
<evidence type="ECO:0000256" key="1">
    <source>
        <dbReference type="ARBA" id="ARBA00023015"/>
    </source>
</evidence>
<dbReference type="EMBL" id="JABFRW010000003">
    <property type="protein sequence ID" value="NOT32586.1"/>
    <property type="molecule type" value="Genomic_DNA"/>
</dbReference>
<reference evidence="4 5" key="1">
    <citation type="submission" date="2020-04" db="EMBL/GenBank/DDBJ databases">
        <title>Metagenomic profiling of ammonia- and methane-oxidizing microorganisms in a Dutch drinking water treatment plant.</title>
        <authorList>
            <person name="Poghosyan L."/>
            <person name="Leucker S."/>
        </authorList>
    </citation>
    <scope>NUCLEOTIDE SEQUENCE [LARGE SCALE GENOMIC DNA]</scope>
    <source>
        <strain evidence="4">S-RSF-IL-03</strain>
    </source>
</reference>
<evidence type="ECO:0000313" key="4">
    <source>
        <dbReference type="EMBL" id="NOT32586.1"/>
    </source>
</evidence>
<name>A0A849SDY9_UNCEI</name>
<evidence type="ECO:0000313" key="5">
    <source>
        <dbReference type="Proteomes" id="UP000580839"/>
    </source>
</evidence>
<dbReference type="InterPro" id="IPR051677">
    <property type="entry name" value="AfsR-DnrI-RedD_regulator"/>
</dbReference>
<dbReference type="InterPro" id="IPR005158">
    <property type="entry name" value="BTAD"/>
</dbReference>
<keyword evidence="1" id="KW-0805">Transcription regulation</keyword>
<evidence type="ECO:0000259" key="3">
    <source>
        <dbReference type="Pfam" id="PF03704"/>
    </source>
</evidence>
<dbReference type="SUPFAM" id="SSF48452">
    <property type="entry name" value="TPR-like"/>
    <property type="match status" value="1"/>
</dbReference>
<feature type="domain" description="Bacterial transcriptional activator" evidence="3">
    <location>
        <begin position="3"/>
        <end position="75"/>
    </location>
</feature>
<dbReference type="PANTHER" id="PTHR35807">
    <property type="entry name" value="TRANSCRIPTIONAL REGULATOR REDD-RELATED"/>
    <property type="match status" value="1"/>
</dbReference>
<dbReference type="GO" id="GO:0006355">
    <property type="term" value="P:regulation of DNA-templated transcription"/>
    <property type="evidence" value="ECO:0007669"/>
    <property type="project" value="TreeGrafter"/>
</dbReference>
<keyword evidence="2" id="KW-0804">Transcription</keyword>
<dbReference type="GO" id="GO:0003677">
    <property type="term" value="F:DNA binding"/>
    <property type="evidence" value="ECO:0007669"/>
    <property type="project" value="TreeGrafter"/>
</dbReference>
<gene>
    <name evidence="4" type="ORF">HOP12_00275</name>
</gene>
<sequence length="78" mass="8855">SLVVERAAQTLESCRLALADDPFADEAVRLQMRAFVSLGRRTEARRRFDAYAEFLRRELDAEPDTETVALARQLLSEA</sequence>
<dbReference type="InterPro" id="IPR011990">
    <property type="entry name" value="TPR-like_helical_dom_sf"/>
</dbReference>
<dbReference type="PANTHER" id="PTHR35807:SF1">
    <property type="entry name" value="TRANSCRIPTIONAL REGULATOR REDD"/>
    <property type="match status" value="1"/>
</dbReference>
<dbReference type="AlphaFoldDB" id="A0A849SDY9"/>
<feature type="non-terminal residue" evidence="4">
    <location>
        <position position="1"/>
    </location>
</feature>
<comment type="caution">
    <text evidence="4">The sequence shown here is derived from an EMBL/GenBank/DDBJ whole genome shotgun (WGS) entry which is preliminary data.</text>
</comment>
<proteinExistence type="predicted"/>
<dbReference type="Proteomes" id="UP000580839">
    <property type="component" value="Unassembled WGS sequence"/>
</dbReference>
<protein>
    <recommendedName>
        <fullName evidence="3">Bacterial transcriptional activator domain-containing protein</fullName>
    </recommendedName>
</protein>